<feature type="region of interest" description="Disordered" evidence="2">
    <location>
        <begin position="680"/>
        <end position="758"/>
    </location>
</feature>
<keyword evidence="1" id="KW-0175">Coiled coil</keyword>
<comment type="caution">
    <text evidence="3">The sequence shown here is derived from an EMBL/GenBank/DDBJ whole genome shotgun (WGS) entry which is preliminary data.</text>
</comment>
<accession>A0A0J7KRP8</accession>
<feature type="region of interest" description="Disordered" evidence="2">
    <location>
        <begin position="596"/>
        <end position="619"/>
    </location>
</feature>
<evidence type="ECO:0000256" key="2">
    <source>
        <dbReference type="SAM" id="MobiDB-lite"/>
    </source>
</evidence>
<feature type="compositionally biased region" description="Polar residues" evidence="2">
    <location>
        <begin position="687"/>
        <end position="701"/>
    </location>
</feature>
<dbReference type="AlphaFoldDB" id="A0A0J7KRP8"/>
<feature type="compositionally biased region" description="Basic and acidic residues" evidence="2">
    <location>
        <begin position="200"/>
        <end position="215"/>
    </location>
</feature>
<feature type="compositionally biased region" description="Basic and acidic residues" evidence="2">
    <location>
        <begin position="407"/>
        <end position="418"/>
    </location>
</feature>
<feature type="region of interest" description="Disordered" evidence="2">
    <location>
        <begin position="406"/>
        <end position="454"/>
    </location>
</feature>
<gene>
    <name evidence="3" type="ORF">RF55_6985</name>
</gene>
<feature type="coiled-coil region" evidence="1">
    <location>
        <begin position="150"/>
        <end position="177"/>
    </location>
</feature>
<organism evidence="3 4">
    <name type="scientific">Lasius niger</name>
    <name type="common">Black garden ant</name>
    <dbReference type="NCBI Taxonomy" id="67767"/>
    <lineage>
        <taxon>Eukaryota</taxon>
        <taxon>Metazoa</taxon>
        <taxon>Ecdysozoa</taxon>
        <taxon>Arthropoda</taxon>
        <taxon>Hexapoda</taxon>
        <taxon>Insecta</taxon>
        <taxon>Pterygota</taxon>
        <taxon>Neoptera</taxon>
        <taxon>Endopterygota</taxon>
        <taxon>Hymenoptera</taxon>
        <taxon>Apocrita</taxon>
        <taxon>Aculeata</taxon>
        <taxon>Formicoidea</taxon>
        <taxon>Formicidae</taxon>
        <taxon>Formicinae</taxon>
        <taxon>Lasius</taxon>
        <taxon>Lasius</taxon>
    </lineage>
</organism>
<evidence type="ECO:0000313" key="3">
    <source>
        <dbReference type="EMBL" id="KMQ92971.1"/>
    </source>
</evidence>
<feature type="compositionally biased region" description="Basic and acidic residues" evidence="2">
    <location>
        <begin position="727"/>
        <end position="737"/>
    </location>
</feature>
<feature type="compositionally biased region" description="Low complexity" evidence="2">
    <location>
        <begin position="262"/>
        <end position="276"/>
    </location>
</feature>
<dbReference type="OrthoDB" id="7744392at2759"/>
<keyword evidence="4" id="KW-1185">Reference proteome</keyword>
<dbReference type="PaxDb" id="67767-A0A0J7KRP8"/>
<dbReference type="Proteomes" id="UP000036403">
    <property type="component" value="Unassembled WGS sequence"/>
</dbReference>
<feature type="compositionally biased region" description="Low complexity" evidence="2">
    <location>
        <begin position="742"/>
        <end position="756"/>
    </location>
</feature>
<feature type="region of interest" description="Disordered" evidence="2">
    <location>
        <begin position="200"/>
        <end position="296"/>
    </location>
</feature>
<dbReference type="EMBL" id="LBMM01003941">
    <property type="protein sequence ID" value="KMQ92971.1"/>
    <property type="molecule type" value="Genomic_DNA"/>
</dbReference>
<feature type="region of interest" description="Disordered" evidence="2">
    <location>
        <begin position="330"/>
        <end position="391"/>
    </location>
</feature>
<evidence type="ECO:0000256" key="1">
    <source>
        <dbReference type="SAM" id="Coils"/>
    </source>
</evidence>
<protein>
    <submittedName>
        <fullName evidence="3">Gag-pol polyprotein</fullName>
    </submittedName>
</protein>
<name>A0A0J7KRP8_LASNI</name>
<reference evidence="3 4" key="1">
    <citation type="submission" date="2015-04" db="EMBL/GenBank/DDBJ databases">
        <title>Lasius niger genome sequencing.</title>
        <authorList>
            <person name="Konorov E.A."/>
            <person name="Nikitin M.A."/>
            <person name="Kirill M.V."/>
            <person name="Chang P."/>
        </authorList>
    </citation>
    <scope>NUCLEOTIDE SEQUENCE [LARGE SCALE GENOMIC DNA]</scope>
    <source>
        <tissue evidence="3">Whole</tissue>
    </source>
</reference>
<proteinExistence type="predicted"/>
<feature type="compositionally biased region" description="Basic and acidic residues" evidence="2">
    <location>
        <begin position="279"/>
        <end position="296"/>
    </location>
</feature>
<evidence type="ECO:0000313" key="4">
    <source>
        <dbReference type="Proteomes" id="UP000036403"/>
    </source>
</evidence>
<sequence length="903" mass="100010">MQVSQEESPSLIRERALDILATIGSDRRIMNSHELYSAVIMAMDCVDGLFSTPDKLKRGRDYLLTRIRDQATSFNFNLIVQGPVNRGSFNSPIGEIFCDDLMSPPHLLVNNRSLGSPSVLRGDDEIEQMKINLSRFGTSLDLSRMRTGTDQDLVDRLKKVQEKIDRINQEIAIKNASLRTLDAASESVLGKLVSDVSLETDQRVGRARRRGEANRPRGGPPRTRSPKNGNNMAMDLENEATVPPQGIRTPSGRRESPTVPEALPSSSSVGPALSSPTGEGRESATVEVEPDPRDPLDLTFVDCASMLEEKPQALIQAPKVPKVVLRKIKERSRKKRPKNLEEVPEVISGETSSTRMSAESDPSESDDGSRKQPITKGTDISADESDVEYTGTEYLDPDYTKKLRSSVKNEVKGSKVDVAKSATQEEQPKKTTTKRKKKETIRVWSSTEDGEDDETDFCPEDLKIMGATAIGAIGIDCLKTAENERKNSPNINGAVSGIMKRKIQRAADVINTLVYKVESKGDPTWLRIRNRELESEVEKMKIEEVLRNREVEDMRAIVADLKREVYELKGRLDDAEEDARARESYRITKRILKKTGNENTDDSTPSVKGIDTQLPTDSDTRRVRDDLAIEPRGVVVVAPSEDMDIEVEKPVAKPEKGKQNKNQIELINSKIKELVKAKKELKKEAESGNNSTGPENLSRNPETPLPQRVPRAKLKIISNIQTVPPKSDVKRSARDATHPPLTGKNPGTTPGNTKTNIADKTIRRPPKSAAVMITGHKENFSYADALKKARELISLERLNIEKTKIRKAANGSLLIEVLGPGGAEKALRLREELQKVLKNDARVTRPVTKGEIRLIGLHDATSQEETLSAISGYGGCMNEDIKDCEPPKDRFRLDACAGGIVEQ</sequence>